<keyword evidence="1" id="KW-1133">Transmembrane helix</keyword>
<dbReference type="Proteomes" id="UP000474778">
    <property type="component" value="Unassembled WGS sequence"/>
</dbReference>
<feature type="transmembrane region" description="Helical" evidence="1">
    <location>
        <begin position="89"/>
        <end position="107"/>
    </location>
</feature>
<gene>
    <name evidence="2" type="ORF">GNT65_12870</name>
</gene>
<reference evidence="2 3" key="1">
    <citation type="submission" date="2019-12" db="EMBL/GenBank/DDBJ databases">
        <title>Shewanella insulae sp. nov., isolated from a tidal flat.</title>
        <authorList>
            <person name="Yoon J.-H."/>
        </authorList>
    </citation>
    <scope>NUCLEOTIDE SEQUENCE [LARGE SCALE GENOMIC DNA]</scope>
    <source>
        <strain evidence="2 3">JBTF-M18</strain>
    </source>
</reference>
<evidence type="ECO:0000313" key="3">
    <source>
        <dbReference type="Proteomes" id="UP000474778"/>
    </source>
</evidence>
<feature type="transmembrane region" description="Helical" evidence="1">
    <location>
        <begin position="24"/>
        <end position="42"/>
    </location>
</feature>
<feature type="transmembrane region" description="Helical" evidence="1">
    <location>
        <begin position="119"/>
        <end position="140"/>
    </location>
</feature>
<name>A0A6L7HZ84_9GAMM</name>
<dbReference type="AlphaFoldDB" id="A0A6L7HZ84"/>
<keyword evidence="1" id="KW-0472">Membrane</keyword>
<keyword evidence="3" id="KW-1185">Reference proteome</keyword>
<dbReference type="RefSeq" id="WP_160796798.1">
    <property type="nucleotide sequence ID" value="NZ_CANMWR010000004.1"/>
</dbReference>
<organism evidence="2 3">
    <name type="scientific">Shewanella insulae</name>
    <dbReference type="NCBI Taxonomy" id="2681496"/>
    <lineage>
        <taxon>Bacteria</taxon>
        <taxon>Pseudomonadati</taxon>
        <taxon>Pseudomonadota</taxon>
        <taxon>Gammaproteobacteria</taxon>
        <taxon>Alteromonadales</taxon>
        <taxon>Shewanellaceae</taxon>
        <taxon>Shewanella</taxon>
    </lineage>
</organism>
<accession>A0A6L7HZ84</accession>
<proteinExistence type="predicted"/>
<comment type="caution">
    <text evidence="2">The sequence shown here is derived from an EMBL/GenBank/DDBJ whole genome shotgun (WGS) entry which is preliminary data.</text>
</comment>
<evidence type="ECO:0000256" key="1">
    <source>
        <dbReference type="SAM" id="Phobius"/>
    </source>
</evidence>
<evidence type="ECO:0000313" key="2">
    <source>
        <dbReference type="EMBL" id="MXR69556.1"/>
    </source>
</evidence>
<protein>
    <submittedName>
        <fullName evidence="2">Uncharacterized protein</fullName>
    </submittedName>
</protein>
<feature type="transmembrane region" description="Helical" evidence="1">
    <location>
        <begin position="48"/>
        <end position="69"/>
    </location>
</feature>
<keyword evidence="1" id="KW-0812">Transmembrane</keyword>
<sequence>MKQIIDAICSKGLPLRDIQNANRVNLLALLWALSLGGTSFLAHQGYLTTTWVLASSFILHGVIGIWMLLAFKRFLRQLDEMERKIQLDALALAVGVSIIGFSLYSILDMADLLPDLKAAYLVVLLSLTYMLGIIFGRLSYR</sequence>
<dbReference type="EMBL" id="WRPA01000011">
    <property type="protein sequence ID" value="MXR69556.1"/>
    <property type="molecule type" value="Genomic_DNA"/>
</dbReference>